<dbReference type="WBParaSite" id="JU765_v2.g1998.t1">
    <property type="protein sequence ID" value="JU765_v2.g1998.t1"/>
    <property type="gene ID" value="JU765_v2.g1998"/>
</dbReference>
<organism evidence="1 2">
    <name type="scientific">Panagrolaimus sp. JU765</name>
    <dbReference type="NCBI Taxonomy" id="591449"/>
    <lineage>
        <taxon>Eukaryota</taxon>
        <taxon>Metazoa</taxon>
        <taxon>Ecdysozoa</taxon>
        <taxon>Nematoda</taxon>
        <taxon>Chromadorea</taxon>
        <taxon>Rhabditida</taxon>
        <taxon>Tylenchina</taxon>
        <taxon>Panagrolaimomorpha</taxon>
        <taxon>Panagrolaimoidea</taxon>
        <taxon>Panagrolaimidae</taxon>
        <taxon>Panagrolaimus</taxon>
    </lineage>
</organism>
<evidence type="ECO:0000313" key="2">
    <source>
        <dbReference type="WBParaSite" id="JU765_v2.g1998.t1"/>
    </source>
</evidence>
<protein>
    <submittedName>
        <fullName evidence="2">C-type lectin</fullName>
    </submittedName>
</protein>
<name>A0AC34QWP7_9BILA</name>
<proteinExistence type="predicted"/>
<accession>A0AC34QWP7</accession>
<dbReference type="Proteomes" id="UP000887576">
    <property type="component" value="Unplaced"/>
</dbReference>
<reference evidence="2" key="1">
    <citation type="submission" date="2022-11" db="UniProtKB">
        <authorList>
            <consortium name="WormBaseParasite"/>
        </authorList>
    </citation>
    <scope>IDENTIFICATION</scope>
</reference>
<evidence type="ECO:0000313" key="1">
    <source>
        <dbReference type="Proteomes" id="UP000887576"/>
    </source>
</evidence>
<sequence length="535" mass="58798">MNCKTLGGHLPSVHSVFENMYLTDKAREVLTRTDGFMIGGEKLTGPWSWIDGTVWDYDDWAEGEPINTTTRNCLRMDIARGQWYAYDCFAGSSYVCETSSLSTNTALPPTLPPTTASPCSYQNNSCETIDIVFIVQVSQSINGNYFTQYVKQFIKDVGGAFYMVGDSPSGRQPSRVAVVEFASAVNVTLPLVARTRENFDKLIDDHVYYENQGIKNITIGLQAALDIFQNASPPPVNTIAILMVDSVTTFDIKQAKMAADSLRNFVYFLAGVGIEGINGNDVEANITNMATLIGNSHFAFGNIDAANDPTTGILPRALNIYPCSSSCDSDAQNIREKELIAAFNLCCGRRERKKMKTCLSIILVVAICASVNGVALLKSAKGATSCPQNGQLSPDGRFCWFIRNVSDDFVSSEMDCVQNYNGHLASIHNVFENLKLTDVAREIAAAYGNMFAVGANRLTGDDIWTWTDGTLFNYHDWSRGEPVEGEQRDCATVDIAYGAWYAANCYDKHAYVCQTPSSNNQPFTTLATPKKTFKN</sequence>